<feature type="domain" description="LRRCT" evidence="4">
    <location>
        <begin position="321"/>
        <end position="373"/>
    </location>
</feature>
<dbReference type="PROSITE" id="PS51450">
    <property type="entry name" value="LRR"/>
    <property type="match status" value="2"/>
</dbReference>
<dbReference type="SUPFAM" id="SSF52058">
    <property type="entry name" value="L domain-like"/>
    <property type="match status" value="1"/>
</dbReference>
<dbReference type="GO" id="GO:0005886">
    <property type="term" value="C:plasma membrane"/>
    <property type="evidence" value="ECO:0007669"/>
    <property type="project" value="TreeGrafter"/>
</dbReference>
<reference evidence="5" key="3">
    <citation type="submission" date="2025-09" db="UniProtKB">
        <authorList>
            <consortium name="Ensembl"/>
        </authorList>
    </citation>
    <scope>IDENTIFICATION</scope>
</reference>
<accession>A0A3B5KG15</accession>
<reference evidence="5 6" key="1">
    <citation type="journal article" date="2011" name="Genome Biol. Evol.">
        <title>Integration of the genetic map and genome assembly of fugu facilitates insights into distinct features of genome evolution in teleosts and mammals.</title>
        <authorList>
            <person name="Kai W."/>
            <person name="Kikuchi K."/>
            <person name="Tohari S."/>
            <person name="Chew A.K."/>
            <person name="Tay A."/>
            <person name="Fujiwara A."/>
            <person name="Hosoya S."/>
            <person name="Suetake H."/>
            <person name="Naruse K."/>
            <person name="Brenner S."/>
            <person name="Suzuki Y."/>
            <person name="Venkatesh B."/>
        </authorList>
    </citation>
    <scope>NUCLEOTIDE SEQUENCE [LARGE SCALE GENOMIC DNA]</scope>
</reference>
<evidence type="ECO:0000256" key="1">
    <source>
        <dbReference type="ARBA" id="ARBA00022614"/>
    </source>
</evidence>
<dbReference type="OrthoDB" id="1055097at2759"/>
<dbReference type="PRINTS" id="PR00019">
    <property type="entry name" value="LEURICHRPT"/>
</dbReference>
<keyword evidence="3" id="KW-0677">Repeat</keyword>
<dbReference type="InParanoid" id="A0A3B5KG15"/>
<dbReference type="AlphaFoldDB" id="A0A3B5KG15"/>
<reference evidence="5" key="2">
    <citation type="submission" date="2025-08" db="UniProtKB">
        <authorList>
            <consortium name="Ensembl"/>
        </authorList>
    </citation>
    <scope>IDENTIFICATION</scope>
</reference>
<dbReference type="PANTHER" id="PTHR24369">
    <property type="entry name" value="ANTIGEN BSP, PUTATIVE-RELATED"/>
    <property type="match status" value="1"/>
</dbReference>
<dbReference type="SMART" id="SM00369">
    <property type="entry name" value="LRR_TYP"/>
    <property type="match status" value="8"/>
</dbReference>
<dbReference type="RefSeq" id="XP_003971911.3">
    <property type="nucleotide sequence ID" value="XM_003971862.3"/>
</dbReference>
<keyword evidence="6" id="KW-1185">Reference proteome</keyword>
<gene>
    <name evidence="5" type="primary">LOC101067269</name>
</gene>
<dbReference type="Proteomes" id="UP000005226">
    <property type="component" value="Chromosome 16"/>
</dbReference>
<evidence type="ECO:0000313" key="6">
    <source>
        <dbReference type="Proteomes" id="UP000005226"/>
    </source>
</evidence>
<sequence length="374" mass="42106">MIRRFVCFVATCRADSFLGTNMLKFIFNQVHNPTDGPSHSVLKMNFWLVLIFGVLAKCRCQESGACPCPDLCTCSSSAEVECSGSSLTRFPPCGFPSNTTRLAIRSTNISSVTASHLNATPRLRSLQLYHNKLAQVPPDLMKGVPGLNGLDLTGNQLVLLPADVFKHASLHNLVLKNNQIVEVDPDWFADNSSLTWLDLSGNRLTDLPAALCHKLPLLENLDLSDNRLQELHRDAFRSLRHLKILNLGGNRLRFLESSIFTSNLNLSRLFLQENRLQELPADLLGGLLRLDLLLLNQNRLQHLPPGFLDINASFRVILSGNPWICDEKMEYLWRWLTVHPQNVFFREEVMCAGPEALRHRQVVLLTRSELGLQP</sequence>
<dbReference type="GeneTree" id="ENSGT00940000165355"/>
<evidence type="ECO:0000256" key="3">
    <source>
        <dbReference type="ARBA" id="ARBA00022737"/>
    </source>
</evidence>
<dbReference type="InterPro" id="IPR003591">
    <property type="entry name" value="Leu-rich_rpt_typical-subtyp"/>
</dbReference>
<evidence type="ECO:0000313" key="5">
    <source>
        <dbReference type="Ensembl" id="ENSTRUP00000054978.2"/>
    </source>
</evidence>
<dbReference type="InterPro" id="IPR001611">
    <property type="entry name" value="Leu-rich_rpt"/>
</dbReference>
<dbReference type="Ensembl" id="ENSTRUT00000057893.2">
    <property type="protein sequence ID" value="ENSTRUP00000054978.2"/>
    <property type="gene ID" value="ENSTRUG00000020227.2"/>
</dbReference>
<dbReference type="OMA" id="HLQLYHT"/>
<evidence type="ECO:0000259" key="4">
    <source>
        <dbReference type="SMART" id="SM00082"/>
    </source>
</evidence>
<name>A0A3B5KG15_TAKRU</name>
<dbReference type="InterPro" id="IPR050541">
    <property type="entry name" value="LRR_TM_domain-containing"/>
</dbReference>
<keyword evidence="1" id="KW-0433">Leucine-rich repeat</keyword>
<dbReference type="FunCoup" id="A0A3B5KG15">
    <property type="interactions" value="108"/>
</dbReference>
<organism evidence="5 6">
    <name type="scientific">Takifugu rubripes</name>
    <name type="common">Japanese pufferfish</name>
    <name type="synonym">Fugu rubripes</name>
    <dbReference type="NCBI Taxonomy" id="31033"/>
    <lineage>
        <taxon>Eukaryota</taxon>
        <taxon>Metazoa</taxon>
        <taxon>Chordata</taxon>
        <taxon>Craniata</taxon>
        <taxon>Vertebrata</taxon>
        <taxon>Euteleostomi</taxon>
        <taxon>Actinopterygii</taxon>
        <taxon>Neopterygii</taxon>
        <taxon>Teleostei</taxon>
        <taxon>Neoteleostei</taxon>
        <taxon>Acanthomorphata</taxon>
        <taxon>Eupercaria</taxon>
        <taxon>Tetraodontiformes</taxon>
        <taxon>Tetradontoidea</taxon>
        <taxon>Tetraodontidae</taxon>
        <taxon>Takifugu</taxon>
    </lineage>
</organism>
<evidence type="ECO:0000256" key="2">
    <source>
        <dbReference type="ARBA" id="ARBA00022729"/>
    </source>
</evidence>
<protein>
    <submittedName>
        <fullName evidence="5">Leucine-rich alpha-2-glycoprotein-like</fullName>
    </submittedName>
</protein>
<dbReference type="GeneID" id="101067269"/>
<keyword evidence="2" id="KW-0732">Signal</keyword>
<proteinExistence type="predicted"/>
<dbReference type="STRING" id="31033.ENSTRUP00000054978"/>
<dbReference type="InterPro" id="IPR000483">
    <property type="entry name" value="Cys-rich_flank_reg_C"/>
</dbReference>
<dbReference type="SMART" id="SM00082">
    <property type="entry name" value="LRRCT"/>
    <property type="match status" value="1"/>
</dbReference>
<dbReference type="Gene3D" id="3.80.10.10">
    <property type="entry name" value="Ribonuclease Inhibitor"/>
    <property type="match status" value="2"/>
</dbReference>
<dbReference type="KEGG" id="tru:101067269"/>
<dbReference type="Pfam" id="PF13855">
    <property type="entry name" value="LRR_8"/>
    <property type="match status" value="2"/>
</dbReference>
<dbReference type="PANTHER" id="PTHR24369:SF157">
    <property type="entry name" value="LRRCT DOMAIN-CONTAINING PROTEIN"/>
    <property type="match status" value="1"/>
</dbReference>
<dbReference type="InterPro" id="IPR032675">
    <property type="entry name" value="LRR_dom_sf"/>
</dbReference>